<dbReference type="EMBL" id="JALJZS010000005">
    <property type="protein sequence ID" value="MCP2001176.1"/>
    <property type="molecule type" value="Genomic_DNA"/>
</dbReference>
<evidence type="ECO:0000313" key="1">
    <source>
        <dbReference type="EMBL" id="MCP2001176.1"/>
    </source>
</evidence>
<sequence>MPKANPAEMEAAMPSNMDALVRNTGFGPAEPT</sequence>
<accession>A0ACC6APF9</accession>
<keyword evidence="2" id="KW-1185">Reference proteome</keyword>
<reference evidence="1" key="1">
    <citation type="submission" date="2022-03" db="EMBL/GenBank/DDBJ databases">
        <title>Interactions between chemoautotrophic and heterotrophic bacteria.</title>
        <authorList>
            <person name="Santoro A."/>
        </authorList>
    </citation>
    <scope>NUCLEOTIDE SEQUENCE</scope>
    <source>
        <strain evidence="1">Nb-106</strain>
    </source>
</reference>
<dbReference type="Proteomes" id="UP001205486">
    <property type="component" value="Unassembled WGS sequence"/>
</dbReference>
<name>A0ACC6APF9_NITWI</name>
<proteinExistence type="predicted"/>
<gene>
    <name evidence="1" type="ORF">J2S34_003662</name>
</gene>
<evidence type="ECO:0000313" key="2">
    <source>
        <dbReference type="Proteomes" id="UP001205486"/>
    </source>
</evidence>
<organism evidence="1 2">
    <name type="scientific">Nitrobacter winogradskyi</name>
    <name type="common">Nitrobacter agilis</name>
    <dbReference type="NCBI Taxonomy" id="913"/>
    <lineage>
        <taxon>Bacteria</taxon>
        <taxon>Pseudomonadati</taxon>
        <taxon>Pseudomonadota</taxon>
        <taxon>Alphaproteobacteria</taxon>
        <taxon>Hyphomicrobiales</taxon>
        <taxon>Nitrobacteraceae</taxon>
        <taxon>Nitrobacter</taxon>
    </lineage>
</organism>
<comment type="caution">
    <text evidence="1">The sequence shown here is derived from an EMBL/GenBank/DDBJ whole genome shotgun (WGS) entry which is preliminary data.</text>
</comment>
<protein>
    <submittedName>
        <fullName evidence="1">Uncharacterized protein</fullName>
    </submittedName>
</protein>